<protein>
    <recommendedName>
        <fullName evidence="1">NAD-dependent epimerase/dehydratase domain-containing protein</fullName>
    </recommendedName>
</protein>
<sequence length="415" mass="45341">MESMFYPGLTNAAPRQGLASRGKNHIILVGRRYDIKAVLVRLHGVNNSLTIEQLEPWCTRNQHVQNAMAQTRILLTGATGYIGGSVLATLKASTAVEVQSAQIDVLIRGPERVPEFENLGVGVIVFTSLDETEFIRKLASDYDVIVNTASAFHTESAIAMITGLHERETKTGQKTHFIHTSGTSSIADRPVSKVYLESRELHDTDDVYAYQQSREAHEAYKQRTTDLAVFRTGMDLSVKTTIIMAPTIFGIGTGPVNRLSIQIPALIRRALHYGHAVVIGDGQAEWDHVHIADLVTLFELVLVKVLKGEDVPYGAKGLLFAETGRHTWMDVSRGIAAAGSELGLLATDEVRSVSLPEAAAWASNGSAQVRELGFASNARSKATLSRALGWQPQKTETDWHGAFKEDFEAIAKTVI</sequence>
<dbReference type="Pfam" id="PF01370">
    <property type="entry name" value="Epimerase"/>
    <property type="match status" value="1"/>
</dbReference>
<dbReference type="SUPFAM" id="SSF51735">
    <property type="entry name" value="NAD(P)-binding Rossmann-fold domains"/>
    <property type="match status" value="1"/>
</dbReference>
<dbReference type="Gene3D" id="3.40.50.720">
    <property type="entry name" value="NAD(P)-binding Rossmann-like Domain"/>
    <property type="match status" value="1"/>
</dbReference>
<dbReference type="InterPro" id="IPR036291">
    <property type="entry name" value="NAD(P)-bd_dom_sf"/>
</dbReference>
<dbReference type="VEuPathDB" id="FungiDB:F9C07_2261952"/>
<accession>A0A7U2R3K1</accession>
<proteinExistence type="predicted"/>
<dbReference type="GO" id="GO:0005737">
    <property type="term" value="C:cytoplasm"/>
    <property type="evidence" value="ECO:0007669"/>
    <property type="project" value="TreeGrafter"/>
</dbReference>
<evidence type="ECO:0000313" key="2">
    <source>
        <dbReference type="EMBL" id="QRD94811.1"/>
    </source>
</evidence>
<dbReference type="PANTHER" id="PTHR48079">
    <property type="entry name" value="PROTEIN YEEZ"/>
    <property type="match status" value="1"/>
</dbReference>
<keyword evidence="3" id="KW-1185">Reference proteome</keyword>
<dbReference type="VEuPathDB" id="FungiDB:AFLA_009961"/>
<organism evidence="2 3">
    <name type="scientific">Aspergillus flavus (strain ATCC 200026 / FGSC A1120 / IAM 13836 / NRRL 3357 / JCM 12722 / SRRC 167)</name>
    <dbReference type="NCBI Taxonomy" id="332952"/>
    <lineage>
        <taxon>Eukaryota</taxon>
        <taxon>Fungi</taxon>
        <taxon>Dikarya</taxon>
        <taxon>Ascomycota</taxon>
        <taxon>Pezizomycotina</taxon>
        <taxon>Eurotiomycetes</taxon>
        <taxon>Eurotiomycetidae</taxon>
        <taxon>Eurotiales</taxon>
        <taxon>Aspergillaceae</taxon>
        <taxon>Aspergillus</taxon>
        <taxon>Aspergillus subgen. Circumdati</taxon>
    </lineage>
</organism>
<gene>
    <name evidence="2" type="ORF">F9C07_2261952</name>
</gene>
<dbReference type="EMBL" id="CP044623">
    <property type="protein sequence ID" value="QRD94811.1"/>
    <property type="molecule type" value="Genomic_DNA"/>
</dbReference>
<evidence type="ECO:0000259" key="1">
    <source>
        <dbReference type="Pfam" id="PF01370"/>
    </source>
</evidence>
<evidence type="ECO:0000313" key="3">
    <source>
        <dbReference type="Proteomes" id="UP000596276"/>
    </source>
</evidence>
<dbReference type="InterPro" id="IPR051783">
    <property type="entry name" value="NAD(P)-dependent_oxidoreduct"/>
</dbReference>
<dbReference type="Proteomes" id="UP000596276">
    <property type="component" value="Chromosome 6"/>
</dbReference>
<dbReference type="InterPro" id="IPR001509">
    <property type="entry name" value="Epimerase_deHydtase"/>
</dbReference>
<feature type="domain" description="NAD-dependent epimerase/dehydratase" evidence="1">
    <location>
        <begin position="73"/>
        <end position="308"/>
    </location>
</feature>
<dbReference type="GO" id="GO:0004029">
    <property type="term" value="F:aldehyde dehydrogenase (NAD+) activity"/>
    <property type="evidence" value="ECO:0007669"/>
    <property type="project" value="TreeGrafter"/>
</dbReference>
<dbReference type="PANTHER" id="PTHR48079:SF6">
    <property type="entry name" value="NAD(P)-BINDING DOMAIN-CONTAINING PROTEIN-RELATED"/>
    <property type="match status" value="1"/>
</dbReference>
<reference evidence="3" key="1">
    <citation type="journal article" date="2021" name="G3 (Bethesda)">
        <title>Chromosome assembled and annotated genome sequence of Aspergillus flavus NRRL 3357.</title>
        <authorList>
            <person name="Skerker J.M."/>
            <person name="Pianalto K.M."/>
            <person name="Mondo S.J."/>
            <person name="Yang K."/>
            <person name="Arkin A.P."/>
            <person name="Keller N.P."/>
            <person name="Grigoriev I.V."/>
            <person name="Louise Glass N.L."/>
        </authorList>
    </citation>
    <scope>NUCLEOTIDE SEQUENCE [LARGE SCALE GENOMIC DNA]</scope>
    <source>
        <strain evidence="3">ATCC 200026 / FGSC A1120 / IAM 13836 / NRRL 3357 / JCM 12722 / SRRC 167</strain>
    </source>
</reference>
<name>A0A7U2R3K1_ASPFN</name>
<dbReference type="AlphaFoldDB" id="A0A7U2R3K1"/>